<feature type="transmembrane region" description="Helical" evidence="6">
    <location>
        <begin position="464"/>
        <end position="488"/>
    </location>
</feature>
<feature type="transmembrane region" description="Helical" evidence="6">
    <location>
        <begin position="260"/>
        <end position="280"/>
    </location>
</feature>
<dbReference type="OrthoDB" id="19148at2157"/>
<evidence type="ECO:0000256" key="4">
    <source>
        <dbReference type="ARBA" id="ARBA00022989"/>
    </source>
</evidence>
<evidence type="ECO:0000313" key="7">
    <source>
        <dbReference type="EMBL" id="KTG26875.1"/>
    </source>
</evidence>
<feature type="transmembrane region" description="Helical" evidence="6">
    <location>
        <begin position="155"/>
        <end position="172"/>
    </location>
</feature>
<feature type="transmembrane region" description="Helical" evidence="6">
    <location>
        <begin position="12"/>
        <end position="31"/>
    </location>
</feature>
<keyword evidence="4 6" id="KW-1133">Transmembrane helix</keyword>
<dbReference type="PANTHER" id="PTHR30250:SF11">
    <property type="entry name" value="O-ANTIGEN TRANSPORTER-RELATED"/>
    <property type="match status" value="1"/>
</dbReference>
<reference evidence="7 8" key="1">
    <citation type="submission" date="2015-12" db="EMBL/GenBank/DDBJ databases">
        <title>Haloferax profundi sp. nov. isolated from the Discovery deep brine-seawater interface in the Red Sea.</title>
        <authorList>
            <person name="Zhang G."/>
            <person name="Stingl U."/>
            <person name="Rashid M."/>
        </authorList>
    </citation>
    <scope>NUCLEOTIDE SEQUENCE [LARGE SCALE GENOMIC DNA]</scope>
    <source>
        <strain evidence="7 8">SB29</strain>
    </source>
</reference>
<dbReference type="InterPro" id="IPR050833">
    <property type="entry name" value="Poly_Biosynth_Transport"/>
</dbReference>
<comment type="subcellular location">
    <subcellularLocation>
        <location evidence="1">Cell membrane</location>
        <topology evidence="1">Multi-pass membrane protein</topology>
    </subcellularLocation>
</comment>
<feature type="transmembrane region" description="Helical" evidence="6">
    <location>
        <begin position="392"/>
        <end position="414"/>
    </location>
</feature>
<proteinExistence type="predicted"/>
<dbReference type="RefSeq" id="WP_058572434.1">
    <property type="nucleotide sequence ID" value="NZ_LOPV01000212.1"/>
</dbReference>
<evidence type="ECO:0000313" key="8">
    <source>
        <dbReference type="Proteomes" id="UP000053157"/>
    </source>
</evidence>
<feature type="transmembrane region" description="Helical" evidence="6">
    <location>
        <begin position="220"/>
        <end position="240"/>
    </location>
</feature>
<keyword evidence="2" id="KW-1003">Cell membrane</keyword>
<dbReference type="CDD" id="cd13128">
    <property type="entry name" value="MATE_Wzx_like"/>
    <property type="match status" value="1"/>
</dbReference>
<feature type="transmembrane region" description="Helical" evidence="6">
    <location>
        <begin position="43"/>
        <end position="64"/>
    </location>
</feature>
<dbReference type="Pfam" id="PF01943">
    <property type="entry name" value="Polysacc_synt"/>
    <property type="match status" value="1"/>
</dbReference>
<evidence type="ECO:0000256" key="3">
    <source>
        <dbReference type="ARBA" id="ARBA00022692"/>
    </source>
</evidence>
<protein>
    <submittedName>
        <fullName evidence="7">Polysaccharide biosynthesis protein</fullName>
    </submittedName>
</protein>
<name>A0A0W1SL33_9EURY</name>
<feature type="transmembrane region" description="Helical" evidence="6">
    <location>
        <begin position="301"/>
        <end position="320"/>
    </location>
</feature>
<evidence type="ECO:0000256" key="1">
    <source>
        <dbReference type="ARBA" id="ARBA00004651"/>
    </source>
</evidence>
<feature type="transmembrane region" description="Helical" evidence="6">
    <location>
        <begin position="84"/>
        <end position="105"/>
    </location>
</feature>
<dbReference type="PANTHER" id="PTHR30250">
    <property type="entry name" value="PST FAMILY PREDICTED COLANIC ACID TRANSPORTER"/>
    <property type="match status" value="1"/>
</dbReference>
<evidence type="ECO:0000256" key="2">
    <source>
        <dbReference type="ARBA" id="ARBA00022475"/>
    </source>
</evidence>
<keyword evidence="3 6" id="KW-0812">Transmembrane</keyword>
<dbReference type="EMBL" id="LOPV01000212">
    <property type="protein sequence ID" value="KTG26875.1"/>
    <property type="molecule type" value="Genomic_DNA"/>
</dbReference>
<feature type="transmembrane region" description="Helical" evidence="6">
    <location>
        <begin position="368"/>
        <end position="386"/>
    </location>
</feature>
<evidence type="ECO:0000256" key="5">
    <source>
        <dbReference type="ARBA" id="ARBA00023136"/>
    </source>
</evidence>
<feature type="transmembrane region" description="Helical" evidence="6">
    <location>
        <begin position="117"/>
        <end position="134"/>
    </location>
</feature>
<gene>
    <name evidence="7" type="ORF">AUR66_15715</name>
</gene>
<keyword evidence="8" id="KW-1185">Reference proteome</keyword>
<feature type="transmembrane region" description="Helical" evidence="6">
    <location>
        <begin position="332"/>
        <end position="356"/>
    </location>
</feature>
<dbReference type="Proteomes" id="UP000053157">
    <property type="component" value="Unassembled WGS sequence"/>
</dbReference>
<dbReference type="AlphaFoldDB" id="A0A0W1SL33"/>
<keyword evidence="5 6" id="KW-0472">Membrane</keyword>
<dbReference type="InterPro" id="IPR002797">
    <property type="entry name" value="Polysacc_synth"/>
</dbReference>
<dbReference type="GO" id="GO:0005886">
    <property type="term" value="C:plasma membrane"/>
    <property type="evidence" value="ECO:0007669"/>
    <property type="project" value="UniProtKB-SubCell"/>
</dbReference>
<sequence>MSRNLMKGFLSIFSAKVITSVVSIATLPLIVRVLGPGGYGDFAFLLSVFSVLMIFISSGVTGGVQKFVAEERDEPNWKASVIWFYFKLAVVLAAIGFLGLVTVTGSGAVERLFGPDFVLYFYLLAIFVIAAQFREFCNRTLLGLGLEQFSEPIRVLNKLLWISIGIGLAVFYDGGVAGFLLGNILGDTVAAILGLLVINRYVPLKTVFGSVASNLSERQLLTFNVLNVALVLLVMSLYHIDVIMIRMFLGNDETGYYKAALALAEYMWFVPIVLQSLLLHSTSSLWSSGEHERVSRMSARITRYTALLTIVMAIGIAVLADRFVPYYFGADFLPVVAPLIFLLPGALGFAIARPIYAISQGNGNLKPLIFATGGAALLNLVLNFILIPQYGIIGAAVATSIGYGSMFGLHVLSARYIGYDPLGDFRAVRIGATVLVSAPVIYLMDTVISSDLVALVVVPLLGGAFYFVAALGTGALSVDELLGILAALPSPFRKWSKTIEAWID</sequence>
<organism evidence="7 8">
    <name type="scientific">Haloferax profundi</name>
    <dbReference type="NCBI Taxonomy" id="1544718"/>
    <lineage>
        <taxon>Archaea</taxon>
        <taxon>Methanobacteriati</taxon>
        <taxon>Methanobacteriota</taxon>
        <taxon>Stenosarchaea group</taxon>
        <taxon>Halobacteria</taxon>
        <taxon>Halobacteriales</taxon>
        <taxon>Haloferacaceae</taxon>
        <taxon>Haloferax</taxon>
    </lineage>
</organism>
<accession>A0A0W1SL33</accession>
<comment type="caution">
    <text evidence="7">The sequence shown here is derived from an EMBL/GenBank/DDBJ whole genome shotgun (WGS) entry which is preliminary data.</text>
</comment>
<evidence type="ECO:0000256" key="6">
    <source>
        <dbReference type="SAM" id="Phobius"/>
    </source>
</evidence>
<feature type="transmembrane region" description="Helical" evidence="6">
    <location>
        <begin position="426"/>
        <end position="444"/>
    </location>
</feature>